<name>A0A0S8GG60_UNCW3</name>
<dbReference type="InterPro" id="IPR000297">
    <property type="entry name" value="PPIase_PpiC"/>
</dbReference>
<dbReference type="SUPFAM" id="SSF54534">
    <property type="entry name" value="FKBP-like"/>
    <property type="match status" value="2"/>
</dbReference>
<evidence type="ECO:0000313" key="8">
    <source>
        <dbReference type="EMBL" id="KPK72021.1"/>
    </source>
</evidence>
<reference evidence="8 9" key="1">
    <citation type="journal article" date="2015" name="Microbiome">
        <title>Genomic resolution of linkages in carbon, nitrogen, and sulfur cycling among widespread estuary sediment bacteria.</title>
        <authorList>
            <person name="Baker B.J."/>
            <person name="Lazar C.S."/>
            <person name="Teske A.P."/>
            <person name="Dick G.J."/>
        </authorList>
    </citation>
    <scope>NUCLEOTIDE SEQUENCE [LARGE SCALE GENOMIC DNA]</scope>
    <source>
        <strain evidence="8">SM23_60</strain>
    </source>
</reference>
<dbReference type="Pfam" id="PF13145">
    <property type="entry name" value="Rotamase_2"/>
    <property type="match status" value="1"/>
</dbReference>
<proteinExistence type="predicted"/>
<dbReference type="InterPro" id="IPR046357">
    <property type="entry name" value="PPIase_dom_sf"/>
</dbReference>
<dbReference type="InterPro" id="IPR011990">
    <property type="entry name" value="TPR-like_helical_dom_sf"/>
</dbReference>
<dbReference type="Gene3D" id="1.10.4030.10">
    <property type="entry name" value="Porin chaperone SurA, peptide-binding domain"/>
    <property type="match status" value="2"/>
</dbReference>
<dbReference type="Gene3D" id="3.10.50.40">
    <property type="match status" value="2"/>
</dbReference>
<keyword evidence="5 6" id="KW-0413">Isomerase</keyword>
<dbReference type="PROSITE" id="PS50198">
    <property type="entry name" value="PPIC_PPIASE_2"/>
    <property type="match status" value="2"/>
</dbReference>
<dbReference type="InterPro" id="IPR050245">
    <property type="entry name" value="PrsA_foldase"/>
</dbReference>
<protein>
    <recommendedName>
        <fullName evidence="2">peptidylprolyl isomerase</fullName>
        <ecNumber evidence="2">5.2.1.8</ecNumber>
    </recommendedName>
</protein>
<organism evidence="8 9">
    <name type="scientific">candidate division WOR_3 bacterium SM23_60</name>
    <dbReference type="NCBI Taxonomy" id="1703780"/>
    <lineage>
        <taxon>Bacteria</taxon>
        <taxon>Bacteria division WOR-3</taxon>
    </lineage>
</organism>
<dbReference type="PANTHER" id="PTHR47245">
    <property type="entry name" value="PEPTIDYLPROLYL ISOMERASE"/>
    <property type="match status" value="1"/>
</dbReference>
<evidence type="ECO:0000256" key="4">
    <source>
        <dbReference type="ARBA" id="ARBA00023110"/>
    </source>
</evidence>
<comment type="caution">
    <text evidence="8">The sequence shown here is derived from an EMBL/GenBank/DDBJ whole genome shotgun (WGS) entry which is preliminary data.</text>
</comment>
<keyword evidence="4 6" id="KW-0697">Rotamase</keyword>
<evidence type="ECO:0000259" key="7">
    <source>
        <dbReference type="PROSITE" id="PS50198"/>
    </source>
</evidence>
<dbReference type="EMBL" id="LJUO01000044">
    <property type="protein sequence ID" value="KPK72021.1"/>
    <property type="molecule type" value="Genomic_DNA"/>
</dbReference>
<dbReference type="Gene3D" id="1.25.40.10">
    <property type="entry name" value="Tetratricopeptide repeat domain"/>
    <property type="match status" value="1"/>
</dbReference>
<dbReference type="AlphaFoldDB" id="A0A0S8GG60"/>
<evidence type="ECO:0000256" key="5">
    <source>
        <dbReference type="ARBA" id="ARBA00023235"/>
    </source>
</evidence>
<feature type="domain" description="PpiC" evidence="7">
    <location>
        <begin position="195"/>
        <end position="285"/>
    </location>
</feature>
<accession>A0A0S8GG60</accession>
<evidence type="ECO:0000256" key="2">
    <source>
        <dbReference type="ARBA" id="ARBA00013194"/>
    </source>
</evidence>
<evidence type="ECO:0000256" key="1">
    <source>
        <dbReference type="ARBA" id="ARBA00000971"/>
    </source>
</evidence>
<evidence type="ECO:0000256" key="6">
    <source>
        <dbReference type="PROSITE-ProRule" id="PRU00278"/>
    </source>
</evidence>
<evidence type="ECO:0000313" key="9">
    <source>
        <dbReference type="Proteomes" id="UP000051096"/>
    </source>
</evidence>
<dbReference type="Pfam" id="PF00639">
    <property type="entry name" value="Rotamase"/>
    <property type="match status" value="1"/>
</dbReference>
<feature type="domain" description="PpiC" evidence="7">
    <location>
        <begin position="453"/>
        <end position="544"/>
    </location>
</feature>
<dbReference type="GO" id="GO:0003755">
    <property type="term" value="F:peptidyl-prolyl cis-trans isomerase activity"/>
    <property type="evidence" value="ECO:0007669"/>
    <property type="project" value="UniProtKB-KW"/>
</dbReference>
<dbReference type="SUPFAM" id="SSF48452">
    <property type="entry name" value="TPR-like"/>
    <property type="match status" value="1"/>
</dbReference>
<dbReference type="SUPFAM" id="SSF109998">
    <property type="entry name" value="Triger factor/SurA peptide-binding domain-like"/>
    <property type="match status" value="2"/>
</dbReference>
<gene>
    <name evidence="8" type="ORF">AMJ87_05965</name>
</gene>
<comment type="catalytic activity">
    <reaction evidence="1">
        <text>[protein]-peptidylproline (omega=180) = [protein]-peptidylproline (omega=0)</text>
        <dbReference type="Rhea" id="RHEA:16237"/>
        <dbReference type="Rhea" id="RHEA-COMP:10747"/>
        <dbReference type="Rhea" id="RHEA-COMP:10748"/>
        <dbReference type="ChEBI" id="CHEBI:83833"/>
        <dbReference type="ChEBI" id="CHEBI:83834"/>
        <dbReference type="EC" id="5.2.1.8"/>
    </reaction>
</comment>
<dbReference type="EC" id="5.2.1.8" evidence="2"/>
<evidence type="ECO:0000256" key="3">
    <source>
        <dbReference type="ARBA" id="ARBA00022729"/>
    </source>
</evidence>
<dbReference type="Proteomes" id="UP000051096">
    <property type="component" value="Unassembled WGS sequence"/>
</dbReference>
<dbReference type="InterPro" id="IPR027304">
    <property type="entry name" value="Trigger_fact/SurA_dom_sf"/>
</dbReference>
<sequence length="603" mass="69865">MVTWQSEKGDIFYDKFGDYDEAAALFQDLINNHGDKDGWLHYRLALAHEMQEDYLNAAKAYEIVATQFRTPPLDSFALSGVERCFKKNYQDYVATVNGFPFTRLELDDIMTKSAMLAQRGEQAVIDQMILQRLIYINALAENVDDTKDFREGKDKIRREFYLAEVHNVNVVAEAEPTEKEMEEYYKDNKEDFVLREDVRGKEIIVESDSLARFLLDSLQRDIESFDTLAKLYSTAPSKRGGGNMGVVYRGTRPEPIDEVLFSTEVNTLTDIVSLDDKYAIFYVLSHQPKRYREYETVKNQIRTSVRAENTKEREEELTKQLRRKAKVKIHKDVVRNPVESEDKLAAVVNEREIRASDVIARNQSQMRMAQIDVSDSEAFEQLLNTIIDENLKLEYAERNKYFLNDGYTVKMKDQIHGLMENGLYKKIVIEGVTVDSQEILEYYNEHKAEYRVPETVRARELVVTSKERAQELHQILVADPEQFDTLAREYSIAPTKTDGGKTGIIRRGMRSGTFENNVFSLKVGEVSDIFSETDSTFTICLLMEHEPETYRTVEEMRRMIESTLLRQEHNTVATEYLDTIKERADIEIFLEPVQEESPGEPNQ</sequence>
<keyword evidence="3" id="KW-0732">Signal</keyword>
<dbReference type="PANTHER" id="PTHR47245:SF1">
    <property type="entry name" value="FOLDASE PROTEIN PRSA"/>
    <property type="match status" value="1"/>
</dbReference>